<dbReference type="EMBL" id="QTSX02001434">
    <property type="protein sequence ID" value="KAJ9082362.1"/>
    <property type="molecule type" value="Genomic_DNA"/>
</dbReference>
<comment type="caution">
    <text evidence="1">The sequence shown here is derived from an EMBL/GenBank/DDBJ whole genome shotgun (WGS) entry which is preliminary data.</text>
</comment>
<protein>
    <submittedName>
        <fullName evidence="1">Sphingolipid homeostasis protein orm1</fullName>
    </submittedName>
</protein>
<organism evidence="1 2">
    <name type="scientific">Entomophthora muscae</name>
    <dbReference type="NCBI Taxonomy" id="34485"/>
    <lineage>
        <taxon>Eukaryota</taxon>
        <taxon>Fungi</taxon>
        <taxon>Fungi incertae sedis</taxon>
        <taxon>Zoopagomycota</taxon>
        <taxon>Entomophthoromycotina</taxon>
        <taxon>Entomophthoromycetes</taxon>
        <taxon>Entomophthorales</taxon>
        <taxon>Entomophthoraceae</taxon>
        <taxon>Entomophthora</taxon>
    </lineage>
</organism>
<dbReference type="Proteomes" id="UP001165960">
    <property type="component" value="Unassembled WGS sequence"/>
</dbReference>
<gene>
    <name evidence="1" type="primary">ORM1_1</name>
    <name evidence="1" type="ORF">DSO57_1005227</name>
</gene>
<sequence length="167" mass="19086">MTLVDVQKNPPLTQFLDATCQVNWNSSWTNYRGAWSANLILIVILKILFSSIPSISKELSWTLTNLTYNLVTFWVFHMMTGVPYQFNQGACDHLTLWEQIDNEAQYTATKKFLTSVPIVLFLVSAHFSRYDLSLFTVNILSLILSLIGKLPAMHKVRLFGINLIQVD</sequence>
<keyword evidence="2" id="KW-1185">Reference proteome</keyword>
<evidence type="ECO:0000313" key="2">
    <source>
        <dbReference type="Proteomes" id="UP001165960"/>
    </source>
</evidence>
<accession>A0ACC2U6G5</accession>
<proteinExistence type="predicted"/>
<name>A0ACC2U6G5_9FUNG</name>
<evidence type="ECO:0000313" key="1">
    <source>
        <dbReference type="EMBL" id="KAJ9082362.1"/>
    </source>
</evidence>
<reference evidence="1" key="1">
    <citation type="submission" date="2022-04" db="EMBL/GenBank/DDBJ databases">
        <title>Genome of the entomopathogenic fungus Entomophthora muscae.</title>
        <authorList>
            <person name="Elya C."/>
            <person name="Lovett B.R."/>
            <person name="Lee E."/>
            <person name="Macias A.M."/>
            <person name="Hajek A.E."/>
            <person name="De Bivort B.L."/>
            <person name="Kasson M.T."/>
            <person name="De Fine Licht H.H."/>
            <person name="Stajich J.E."/>
        </authorList>
    </citation>
    <scope>NUCLEOTIDE SEQUENCE</scope>
    <source>
        <strain evidence="1">Berkeley</strain>
    </source>
</reference>